<accession>S3MSE1</accession>
<comment type="caution">
    <text evidence="2">The sequence shown here is derived from an EMBL/GenBank/DDBJ whole genome shotgun (WGS) entry which is preliminary data.</text>
</comment>
<dbReference type="HOGENOM" id="CLU_049287_0_0_6"/>
<dbReference type="PATRIC" id="fig|421052.3.peg.2920"/>
<dbReference type="eggNOG" id="COG4269">
    <property type="taxonomic scope" value="Bacteria"/>
</dbReference>
<dbReference type="STRING" id="632955.GCA_000829675_03290"/>
<dbReference type="RefSeq" id="WP_016657364.1">
    <property type="nucleotide sequence ID" value="NZ_KE340354.1"/>
</dbReference>
<evidence type="ECO:0008006" key="4">
    <source>
        <dbReference type="Google" id="ProtNLM"/>
    </source>
</evidence>
<gene>
    <name evidence="2" type="ORF">F945_02989</name>
</gene>
<keyword evidence="1" id="KW-0472">Membrane</keyword>
<feature type="transmembrane region" description="Helical" evidence="1">
    <location>
        <begin position="165"/>
        <end position="192"/>
    </location>
</feature>
<sequence>MQQHIHDQAATQPPNLPSALPPLGMSPFGSPSAPPVYRFKFHGNASEYFGIWIVNIILTIITLSLYSPWAKVRRLRYFYQNTEFAQRRFDFTGIPKKILVGRLIAIGVWLGASSLGYWSPRLAPYGVVILYLAMPWLLRATMRFTARNSKLGNSRFYFSGTTRRVYGQFVLAILITIVTLGLFAPVTIWLYKRYCFDHLYAGQLQFKLDNDWFHYMSAVYVPLGIAIVMFVVLIFFGIGASFSGMNEDVITMMVLIYFAFIVIVGPLILARIYIATWNHIKVGNSRFKTECNQWRYSWILATNWVARMLSFGLLTPWAAIRLHRYQVESLCLYLEDDPDQMLNMVQKDHNAIAEEISDIFDLDISL</sequence>
<evidence type="ECO:0000313" key="2">
    <source>
        <dbReference type="EMBL" id="EPF70745.1"/>
    </source>
</evidence>
<dbReference type="Pfam" id="PF05987">
    <property type="entry name" value="DUF898"/>
    <property type="match status" value="1"/>
</dbReference>
<evidence type="ECO:0000313" key="3">
    <source>
        <dbReference type="Proteomes" id="UP000014568"/>
    </source>
</evidence>
<organism evidence="2 3">
    <name type="scientific">Acinetobacter rudis CIP 110305</name>
    <dbReference type="NCBI Taxonomy" id="421052"/>
    <lineage>
        <taxon>Bacteria</taxon>
        <taxon>Pseudomonadati</taxon>
        <taxon>Pseudomonadota</taxon>
        <taxon>Gammaproteobacteria</taxon>
        <taxon>Moraxellales</taxon>
        <taxon>Moraxellaceae</taxon>
        <taxon>Acinetobacter</taxon>
    </lineage>
</organism>
<feature type="transmembrane region" description="Helical" evidence="1">
    <location>
        <begin position="212"/>
        <end position="242"/>
    </location>
</feature>
<keyword evidence="1" id="KW-0812">Transmembrane</keyword>
<feature type="transmembrane region" description="Helical" evidence="1">
    <location>
        <begin position="254"/>
        <end position="276"/>
    </location>
</feature>
<dbReference type="Proteomes" id="UP000014568">
    <property type="component" value="Unassembled WGS sequence"/>
</dbReference>
<dbReference type="AlphaFoldDB" id="S3MSE1"/>
<feature type="transmembrane region" description="Helical" evidence="1">
    <location>
        <begin position="98"/>
        <end position="119"/>
    </location>
</feature>
<dbReference type="InterPro" id="IPR010295">
    <property type="entry name" value="DUF898"/>
</dbReference>
<feature type="transmembrane region" description="Helical" evidence="1">
    <location>
        <begin position="48"/>
        <end position="66"/>
    </location>
</feature>
<name>S3MSE1_9GAMM</name>
<reference evidence="2 3" key="1">
    <citation type="submission" date="2013-06" db="EMBL/GenBank/DDBJ databases">
        <title>The Genome Sequence of Acinetobacter rudis CIP 110305.</title>
        <authorList>
            <consortium name="The Broad Institute Genome Sequencing Platform"/>
            <consortium name="The Broad Institute Genome Sequencing Center for Infectious Disease"/>
            <person name="Cerqueira G."/>
            <person name="Feldgarden M."/>
            <person name="Courvalin P."/>
            <person name="Perichon B."/>
            <person name="Grillot-Courvalin C."/>
            <person name="Clermont D."/>
            <person name="Rocha E."/>
            <person name="Yoon E.-J."/>
            <person name="Nemec A."/>
            <person name="Young S.K."/>
            <person name="Zeng Q."/>
            <person name="Gargeya S."/>
            <person name="Fitzgerald M."/>
            <person name="Abouelleil A."/>
            <person name="Alvarado L."/>
            <person name="Berlin A.M."/>
            <person name="Chapman S.B."/>
            <person name="Dewar J."/>
            <person name="Goldberg J."/>
            <person name="Griggs A."/>
            <person name="Gujja S."/>
            <person name="Hansen M."/>
            <person name="Howarth C."/>
            <person name="Imamovic A."/>
            <person name="Larimer J."/>
            <person name="McCowan C."/>
            <person name="Murphy C."/>
            <person name="Pearson M."/>
            <person name="Priest M."/>
            <person name="Roberts A."/>
            <person name="Saif S."/>
            <person name="Shea T."/>
            <person name="Sykes S."/>
            <person name="Wortman J."/>
            <person name="Nusbaum C."/>
            <person name="Birren B."/>
        </authorList>
    </citation>
    <scope>NUCLEOTIDE SEQUENCE [LARGE SCALE GENOMIC DNA]</scope>
    <source>
        <strain evidence="2 3">CIP 110305</strain>
    </source>
</reference>
<keyword evidence="3" id="KW-1185">Reference proteome</keyword>
<protein>
    <recommendedName>
        <fullName evidence="4">Inner membrane protein YjgN</fullName>
    </recommendedName>
</protein>
<feature type="transmembrane region" description="Helical" evidence="1">
    <location>
        <begin position="296"/>
        <end position="320"/>
    </location>
</feature>
<keyword evidence="1" id="KW-1133">Transmembrane helix</keyword>
<dbReference type="EMBL" id="ATGI01000036">
    <property type="protein sequence ID" value="EPF70745.1"/>
    <property type="molecule type" value="Genomic_DNA"/>
</dbReference>
<proteinExistence type="predicted"/>
<dbReference type="OrthoDB" id="9765721at2"/>
<evidence type="ECO:0000256" key="1">
    <source>
        <dbReference type="SAM" id="Phobius"/>
    </source>
</evidence>
<feature type="transmembrane region" description="Helical" evidence="1">
    <location>
        <begin position="125"/>
        <end position="144"/>
    </location>
</feature>